<dbReference type="PANTHER" id="PTHR44329:SF214">
    <property type="entry name" value="PROTEIN KINASE DOMAIN-CONTAINING PROTEIN"/>
    <property type="match status" value="1"/>
</dbReference>
<dbReference type="RefSeq" id="XP_008617282.1">
    <property type="nucleotide sequence ID" value="XM_008619060.1"/>
</dbReference>
<dbReference type="AlphaFoldDB" id="T0RAT4"/>
<gene>
    <name evidence="3" type="ORF">SDRG_12977</name>
</gene>
<evidence type="ECO:0000256" key="1">
    <source>
        <dbReference type="SAM" id="Phobius"/>
    </source>
</evidence>
<dbReference type="InterPro" id="IPR011009">
    <property type="entry name" value="Kinase-like_dom_sf"/>
</dbReference>
<evidence type="ECO:0000313" key="3">
    <source>
        <dbReference type="EMBL" id="EQC29308.1"/>
    </source>
</evidence>
<keyword evidence="3" id="KW-0808">Transferase</keyword>
<organism evidence="3 4">
    <name type="scientific">Saprolegnia diclina (strain VS20)</name>
    <dbReference type="NCBI Taxonomy" id="1156394"/>
    <lineage>
        <taxon>Eukaryota</taxon>
        <taxon>Sar</taxon>
        <taxon>Stramenopiles</taxon>
        <taxon>Oomycota</taxon>
        <taxon>Saprolegniomycetes</taxon>
        <taxon>Saprolegniales</taxon>
        <taxon>Saprolegniaceae</taxon>
        <taxon>Saprolegnia</taxon>
    </lineage>
</organism>
<dbReference type="InterPro" id="IPR000719">
    <property type="entry name" value="Prot_kinase_dom"/>
</dbReference>
<feature type="domain" description="Protein kinase" evidence="2">
    <location>
        <begin position="396"/>
        <end position="660"/>
    </location>
</feature>
<keyword evidence="1" id="KW-1133">Transmembrane helix</keyword>
<dbReference type="eggNOG" id="KOG0192">
    <property type="taxonomic scope" value="Eukaryota"/>
</dbReference>
<dbReference type="GO" id="GO:0005524">
    <property type="term" value="F:ATP binding"/>
    <property type="evidence" value="ECO:0007669"/>
    <property type="project" value="InterPro"/>
</dbReference>
<keyword evidence="1" id="KW-0812">Transmembrane</keyword>
<dbReference type="Pfam" id="PF07714">
    <property type="entry name" value="PK_Tyr_Ser-Thr"/>
    <property type="match status" value="1"/>
</dbReference>
<dbReference type="InterPro" id="IPR008271">
    <property type="entry name" value="Ser/Thr_kinase_AS"/>
</dbReference>
<proteinExistence type="predicted"/>
<dbReference type="OrthoDB" id="4062651at2759"/>
<keyword evidence="1" id="KW-0472">Membrane</keyword>
<dbReference type="EMBL" id="JH767185">
    <property type="protein sequence ID" value="EQC29308.1"/>
    <property type="molecule type" value="Genomic_DNA"/>
</dbReference>
<reference evidence="3 4" key="1">
    <citation type="submission" date="2012-04" db="EMBL/GenBank/DDBJ databases">
        <title>The Genome Sequence of Saprolegnia declina VS20.</title>
        <authorList>
            <consortium name="The Broad Institute Genome Sequencing Platform"/>
            <person name="Russ C."/>
            <person name="Nusbaum C."/>
            <person name="Tyler B."/>
            <person name="van West P."/>
            <person name="Dieguez-Uribeondo J."/>
            <person name="de Bruijn I."/>
            <person name="Tripathy S."/>
            <person name="Jiang R."/>
            <person name="Young S.K."/>
            <person name="Zeng Q."/>
            <person name="Gargeya S."/>
            <person name="Fitzgerald M."/>
            <person name="Haas B."/>
            <person name="Abouelleil A."/>
            <person name="Alvarado L."/>
            <person name="Arachchi H.M."/>
            <person name="Berlin A."/>
            <person name="Chapman S.B."/>
            <person name="Goldberg J."/>
            <person name="Griggs A."/>
            <person name="Gujja S."/>
            <person name="Hansen M."/>
            <person name="Howarth C."/>
            <person name="Imamovic A."/>
            <person name="Larimer J."/>
            <person name="McCowen C."/>
            <person name="Montmayeur A."/>
            <person name="Murphy C."/>
            <person name="Neiman D."/>
            <person name="Pearson M."/>
            <person name="Priest M."/>
            <person name="Roberts A."/>
            <person name="Saif S."/>
            <person name="Shea T."/>
            <person name="Sisk P."/>
            <person name="Sykes S."/>
            <person name="Wortman J."/>
            <person name="Nusbaum C."/>
            <person name="Birren B."/>
        </authorList>
    </citation>
    <scope>NUCLEOTIDE SEQUENCE [LARGE SCALE GENOMIC DNA]</scope>
    <source>
        <strain evidence="3 4">VS20</strain>
    </source>
</reference>
<dbReference type="VEuPathDB" id="FungiDB:SDRG_12977"/>
<dbReference type="SUPFAM" id="SSF56112">
    <property type="entry name" value="Protein kinase-like (PK-like)"/>
    <property type="match status" value="1"/>
</dbReference>
<dbReference type="InterPro" id="IPR001245">
    <property type="entry name" value="Ser-Thr/Tyr_kinase_cat_dom"/>
</dbReference>
<dbReference type="PANTHER" id="PTHR44329">
    <property type="entry name" value="SERINE/THREONINE-PROTEIN KINASE TNNI3K-RELATED"/>
    <property type="match status" value="1"/>
</dbReference>
<accession>T0RAT4</accession>
<dbReference type="PROSITE" id="PS00108">
    <property type="entry name" value="PROTEIN_KINASE_ST"/>
    <property type="match status" value="1"/>
</dbReference>
<feature type="transmembrane region" description="Helical" evidence="1">
    <location>
        <begin position="323"/>
        <end position="344"/>
    </location>
</feature>
<dbReference type="GeneID" id="19953704"/>
<dbReference type="GO" id="GO:0004674">
    <property type="term" value="F:protein serine/threonine kinase activity"/>
    <property type="evidence" value="ECO:0007669"/>
    <property type="project" value="TreeGrafter"/>
</dbReference>
<dbReference type="SMART" id="SM00220">
    <property type="entry name" value="S_TKc"/>
    <property type="match status" value="1"/>
</dbReference>
<keyword evidence="3" id="KW-0418">Kinase</keyword>
<evidence type="ECO:0000313" key="4">
    <source>
        <dbReference type="Proteomes" id="UP000030762"/>
    </source>
</evidence>
<sequence length="662" mass="71832">MAATSCPYANAGANAILVSNALCPTPSTPCLVNRTCSYLRDATLEADANGPGSYIASAVGDMSLYGLSTLTIQGSVNSHACLASMVLPKTGLRSFQASYVANLKADFEWPSTLTSIKLNAGNTTQVPTKLPPSVTFLRWDDMGVHTIPSVLSTWTHLSSSHRVVCISCWHRSLAGNPISDITNVDFGNLVYISLYNAPVARIQNVTFGSKLNYFAISGTLTSFVLAKPAYDILNSLTPASNYIGYEVNNFKTDLNTTACTRAGGVLQPLWAAPASYSVCVVHEATKAPTADPATGSMEPTLATLTPKVVPTTPAPTEDTSLNVVYSVSVGVAVVVLLIVGYCCWKRRNAAPRRSAKSPTTKTTITGSLPSSNAVRGADVDLDRLRLLRLEHHELVVVDDAPLAAGAHGEVWRGMYLQQPVAIKRTKDKSAKAIAKMSAEILLLSRIDCPFIVHLVGASWTRLTDLECVVELMDLGDLRSFLTAMSHDDYHWDQKLTSIFQVAQGLMYLHTFETPIIHRDLKSRNVLLDSQKGTKLTDFGESREMDEETLTNGIGTYQWMAPEISTGHDYSTAADVYSFGVLLSEYSTHRVPYADMVNPRTNKPMHQQFIMHQVAAGELAPTFETETTPAWVVDLASQCLSCDPDPRPSMLRIASLLKTKVSS</sequence>
<dbReference type="PROSITE" id="PS50011">
    <property type="entry name" value="PROTEIN_KINASE_DOM"/>
    <property type="match status" value="1"/>
</dbReference>
<name>T0RAT4_SAPDV</name>
<dbReference type="Proteomes" id="UP000030762">
    <property type="component" value="Unassembled WGS sequence"/>
</dbReference>
<keyword evidence="4" id="KW-1185">Reference proteome</keyword>
<dbReference type="Gene3D" id="1.10.510.10">
    <property type="entry name" value="Transferase(Phosphotransferase) domain 1"/>
    <property type="match status" value="1"/>
</dbReference>
<evidence type="ECO:0000259" key="2">
    <source>
        <dbReference type="PROSITE" id="PS50011"/>
    </source>
</evidence>
<dbReference type="InterPro" id="IPR051681">
    <property type="entry name" value="Ser/Thr_Kinases-Pseudokinases"/>
</dbReference>
<dbReference type="InParanoid" id="T0RAT4"/>
<protein>
    <submittedName>
        <fullName evidence="3">TKL protein kinase</fullName>
    </submittedName>
</protein>
<dbReference type="STRING" id="1156394.T0RAT4"/>